<dbReference type="SUPFAM" id="SSF47384">
    <property type="entry name" value="Homodimeric domain of signal transducing histidine kinase"/>
    <property type="match status" value="1"/>
</dbReference>
<evidence type="ECO:0000259" key="16">
    <source>
        <dbReference type="PROSITE" id="PS50885"/>
    </source>
</evidence>
<dbReference type="SMART" id="SM00304">
    <property type="entry name" value="HAMP"/>
    <property type="match status" value="1"/>
</dbReference>
<evidence type="ECO:0000256" key="5">
    <source>
        <dbReference type="ARBA" id="ARBA00022553"/>
    </source>
</evidence>
<dbReference type="Gene3D" id="3.30.565.10">
    <property type="entry name" value="Histidine kinase-like ATPase, C-terminal domain"/>
    <property type="match status" value="1"/>
</dbReference>
<evidence type="ECO:0000256" key="8">
    <source>
        <dbReference type="ARBA" id="ARBA00022741"/>
    </source>
</evidence>
<dbReference type="InterPro" id="IPR003594">
    <property type="entry name" value="HATPase_dom"/>
</dbReference>
<dbReference type="InterPro" id="IPR003661">
    <property type="entry name" value="HisK_dim/P_dom"/>
</dbReference>
<dbReference type="CDD" id="cd06225">
    <property type="entry name" value="HAMP"/>
    <property type="match status" value="1"/>
</dbReference>
<keyword evidence="9 17" id="KW-0418">Kinase</keyword>
<dbReference type="Gene3D" id="6.10.340.10">
    <property type="match status" value="1"/>
</dbReference>
<evidence type="ECO:0000259" key="15">
    <source>
        <dbReference type="PROSITE" id="PS50109"/>
    </source>
</evidence>
<comment type="caution">
    <text evidence="17">The sequence shown here is derived from an EMBL/GenBank/DDBJ whole genome shotgun (WGS) entry which is preliminary data.</text>
</comment>
<evidence type="ECO:0000256" key="10">
    <source>
        <dbReference type="ARBA" id="ARBA00022840"/>
    </source>
</evidence>
<keyword evidence="13 14" id="KW-0472">Membrane</keyword>
<gene>
    <name evidence="17" type="ORF">ACFSGI_10270</name>
</gene>
<dbReference type="PROSITE" id="PS50885">
    <property type="entry name" value="HAMP"/>
    <property type="match status" value="1"/>
</dbReference>
<name>A0ABW4UYM5_9BACL</name>
<keyword evidence="18" id="KW-1185">Reference proteome</keyword>
<dbReference type="Pfam" id="PF00672">
    <property type="entry name" value="HAMP"/>
    <property type="match status" value="1"/>
</dbReference>
<dbReference type="InterPro" id="IPR004358">
    <property type="entry name" value="Sig_transdc_His_kin-like_C"/>
</dbReference>
<keyword evidence="6" id="KW-0808">Transferase</keyword>
<dbReference type="InterPro" id="IPR036097">
    <property type="entry name" value="HisK_dim/P_sf"/>
</dbReference>
<dbReference type="Pfam" id="PF02518">
    <property type="entry name" value="HATPase_c"/>
    <property type="match status" value="1"/>
</dbReference>
<evidence type="ECO:0000256" key="14">
    <source>
        <dbReference type="SAM" id="Phobius"/>
    </source>
</evidence>
<keyword evidence="4" id="KW-1003">Cell membrane</keyword>
<evidence type="ECO:0000256" key="6">
    <source>
        <dbReference type="ARBA" id="ARBA00022679"/>
    </source>
</evidence>
<evidence type="ECO:0000256" key="7">
    <source>
        <dbReference type="ARBA" id="ARBA00022692"/>
    </source>
</evidence>
<evidence type="ECO:0000256" key="4">
    <source>
        <dbReference type="ARBA" id="ARBA00022475"/>
    </source>
</evidence>
<dbReference type="GO" id="GO:0016301">
    <property type="term" value="F:kinase activity"/>
    <property type="evidence" value="ECO:0007669"/>
    <property type="project" value="UniProtKB-KW"/>
</dbReference>
<feature type="domain" description="Histidine kinase" evidence="15">
    <location>
        <begin position="152"/>
        <end position="369"/>
    </location>
</feature>
<organism evidence="17 18">
    <name type="scientific">Paenibacillus nicotianae</name>
    <dbReference type="NCBI Taxonomy" id="1526551"/>
    <lineage>
        <taxon>Bacteria</taxon>
        <taxon>Bacillati</taxon>
        <taxon>Bacillota</taxon>
        <taxon>Bacilli</taxon>
        <taxon>Bacillales</taxon>
        <taxon>Paenibacillaceae</taxon>
        <taxon>Paenibacillus</taxon>
    </lineage>
</organism>
<dbReference type="InterPro" id="IPR050398">
    <property type="entry name" value="HssS/ArlS-like"/>
</dbReference>
<dbReference type="SUPFAM" id="SSF158472">
    <property type="entry name" value="HAMP domain-like"/>
    <property type="match status" value="1"/>
</dbReference>
<evidence type="ECO:0000256" key="1">
    <source>
        <dbReference type="ARBA" id="ARBA00000085"/>
    </source>
</evidence>
<comment type="subcellular location">
    <subcellularLocation>
        <location evidence="2">Cell membrane</location>
        <topology evidence="2">Multi-pass membrane protein</topology>
    </subcellularLocation>
</comment>
<keyword evidence="12" id="KW-0902">Two-component regulatory system</keyword>
<dbReference type="PANTHER" id="PTHR45528">
    <property type="entry name" value="SENSOR HISTIDINE KINASE CPXA"/>
    <property type="match status" value="1"/>
</dbReference>
<dbReference type="InterPro" id="IPR003660">
    <property type="entry name" value="HAMP_dom"/>
</dbReference>
<dbReference type="EC" id="2.7.13.3" evidence="3"/>
<proteinExistence type="predicted"/>
<evidence type="ECO:0000256" key="2">
    <source>
        <dbReference type="ARBA" id="ARBA00004651"/>
    </source>
</evidence>
<dbReference type="Gene3D" id="1.10.287.130">
    <property type="match status" value="1"/>
</dbReference>
<dbReference type="CDD" id="cd00082">
    <property type="entry name" value="HisKA"/>
    <property type="match status" value="1"/>
</dbReference>
<dbReference type="RefSeq" id="WP_204824039.1">
    <property type="nucleotide sequence ID" value="NZ_JBHUGF010000010.1"/>
</dbReference>
<dbReference type="SUPFAM" id="SSF55874">
    <property type="entry name" value="ATPase domain of HSP90 chaperone/DNA topoisomerase II/histidine kinase"/>
    <property type="match status" value="1"/>
</dbReference>
<dbReference type="PRINTS" id="PR00344">
    <property type="entry name" value="BCTRLSENSOR"/>
</dbReference>
<dbReference type="InterPro" id="IPR005467">
    <property type="entry name" value="His_kinase_dom"/>
</dbReference>
<reference evidence="18" key="1">
    <citation type="journal article" date="2019" name="Int. J. Syst. Evol. Microbiol.">
        <title>The Global Catalogue of Microorganisms (GCM) 10K type strain sequencing project: providing services to taxonomists for standard genome sequencing and annotation.</title>
        <authorList>
            <consortium name="The Broad Institute Genomics Platform"/>
            <consortium name="The Broad Institute Genome Sequencing Center for Infectious Disease"/>
            <person name="Wu L."/>
            <person name="Ma J."/>
        </authorList>
    </citation>
    <scope>NUCLEOTIDE SEQUENCE [LARGE SCALE GENOMIC DNA]</scope>
    <source>
        <strain evidence="18">CGMCC 1.15067</strain>
    </source>
</reference>
<dbReference type="Proteomes" id="UP001597403">
    <property type="component" value="Unassembled WGS sequence"/>
</dbReference>
<evidence type="ECO:0000256" key="13">
    <source>
        <dbReference type="ARBA" id="ARBA00023136"/>
    </source>
</evidence>
<evidence type="ECO:0000256" key="9">
    <source>
        <dbReference type="ARBA" id="ARBA00022777"/>
    </source>
</evidence>
<evidence type="ECO:0000256" key="11">
    <source>
        <dbReference type="ARBA" id="ARBA00022989"/>
    </source>
</evidence>
<feature type="transmembrane region" description="Helical" evidence="14">
    <location>
        <begin position="9"/>
        <end position="42"/>
    </location>
</feature>
<evidence type="ECO:0000256" key="12">
    <source>
        <dbReference type="ARBA" id="ARBA00023012"/>
    </source>
</evidence>
<comment type="catalytic activity">
    <reaction evidence="1">
        <text>ATP + protein L-histidine = ADP + protein N-phospho-L-histidine.</text>
        <dbReference type="EC" id="2.7.13.3"/>
    </reaction>
</comment>
<keyword evidence="7 14" id="KW-0812">Transmembrane</keyword>
<dbReference type="InterPro" id="IPR036890">
    <property type="entry name" value="HATPase_C_sf"/>
</dbReference>
<dbReference type="PROSITE" id="PS50109">
    <property type="entry name" value="HIS_KIN"/>
    <property type="match status" value="1"/>
</dbReference>
<protein>
    <recommendedName>
        <fullName evidence="3">histidine kinase</fullName>
        <ecNumber evidence="3">2.7.13.3</ecNumber>
    </recommendedName>
</protein>
<dbReference type="Pfam" id="PF00512">
    <property type="entry name" value="HisKA"/>
    <property type="match status" value="1"/>
</dbReference>
<sequence>MIFKRYDTLFWKMIIFSLIAMSGATLIIMSAYYGVIFLLWWHPAQSSPPFYVSIMRWSVNTIGFAPVMVTAFIPLFILFFYLLSRHTMQRIYSLSSGMTQIANGELNYRLQVSSKDELGNLATHVNQMMDQLHHAVEEERTALHAQHHLITGVSHDLRTPLTSIIGFLGYIEADRYRDEIELRYYVHIAYEKSLTVQKLLDDLLDYTRITFHDITPLLQPIDLHQLIAQLAEECMPLFEQADMNYQITVEAISTTILGNAEELVRLFENLFTNAIRYGHHGKKLDIQITQEHESLNIRCINYGTIISATDLSHIFERFYRGDSSRSTYAQGSGLGLAITKSIVERHQGTITAYSDYHATVFEIIFPTLSNSTDVV</sequence>
<evidence type="ECO:0000256" key="3">
    <source>
        <dbReference type="ARBA" id="ARBA00012438"/>
    </source>
</evidence>
<evidence type="ECO:0000313" key="18">
    <source>
        <dbReference type="Proteomes" id="UP001597403"/>
    </source>
</evidence>
<feature type="transmembrane region" description="Helical" evidence="14">
    <location>
        <begin position="62"/>
        <end position="83"/>
    </location>
</feature>
<dbReference type="SMART" id="SM00387">
    <property type="entry name" value="HATPase_c"/>
    <property type="match status" value="1"/>
</dbReference>
<feature type="domain" description="HAMP" evidence="16">
    <location>
        <begin position="85"/>
        <end position="137"/>
    </location>
</feature>
<keyword evidence="5" id="KW-0597">Phosphoprotein</keyword>
<keyword evidence="10" id="KW-0067">ATP-binding</keyword>
<keyword evidence="11 14" id="KW-1133">Transmembrane helix</keyword>
<dbReference type="SMART" id="SM00388">
    <property type="entry name" value="HisKA"/>
    <property type="match status" value="1"/>
</dbReference>
<keyword evidence="8" id="KW-0547">Nucleotide-binding</keyword>
<evidence type="ECO:0000313" key="17">
    <source>
        <dbReference type="EMBL" id="MFD1990344.1"/>
    </source>
</evidence>
<dbReference type="EMBL" id="JBHUGF010000010">
    <property type="protein sequence ID" value="MFD1990344.1"/>
    <property type="molecule type" value="Genomic_DNA"/>
</dbReference>
<accession>A0ABW4UYM5</accession>
<dbReference type="PANTHER" id="PTHR45528:SF1">
    <property type="entry name" value="SENSOR HISTIDINE KINASE CPXA"/>
    <property type="match status" value="1"/>
</dbReference>